<keyword evidence="2" id="KW-1185">Reference proteome</keyword>
<dbReference type="EMBL" id="JABZEC010000012">
    <property type="protein sequence ID" value="NVY97178.1"/>
    <property type="molecule type" value="Genomic_DNA"/>
</dbReference>
<sequence length="162" mass="18902">MQDYWEECLIILDSINKYKPKKVNAILTGMSMFYIKNMLDYQKKINIILVPPYPMSTLNFRFHKSSMFFNTSDEFKVNPSIKKFFESLGANWSSWKGINISGRLAASLFLEASNYDKSQALASAKIAFDFDEHSLSQCIRLYHRESITIIHPEDRVRILENL</sequence>
<dbReference type="AlphaFoldDB" id="A0A850REP6"/>
<proteinExistence type="predicted"/>
<gene>
    <name evidence="1" type="ORF">HU830_08600</name>
</gene>
<reference evidence="1 2" key="1">
    <citation type="submission" date="2020-06" db="EMBL/GenBank/DDBJ databases">
        <authorList>
            <person name="Kang J."/>
        </authorList>
    </citation>
    <scope>NUCLEOTIDE SEQUENCE [LARGE SCALE GENOMIC DNA]</scope>
    <source>
        <strain evidence="1 2">DCY120</strain>
    </source>
</reference>
<organism evidence="1 2">
    <name type="scientific">Bombilactobacillus apium</name>
    <dbReference type="NCBI Taxonomy" id="2675299"/>
    <lineage>
        <taxon>Bacteria</taxon>
        <taxon>Bacillati</taxon>
        <taxon>Bacillota</taxon>
        <taxon>Bacilli</taxon>
        <taxon>Lactobacillales</taxon>
        <taxon>Lactobacillaceae</taxon>
        <taxon>Bombilactobacillus</taxon>
    </lineage>
</organism>
<accession>A0A850REP6</accession>
<evidence type="ECO:0000313" key="1">
    <source>
        <dbReference type="EMBL" id="NVY97178.1"/>
    </source>
</evidence>
<dbReference type="RefSeq" id="WP_176943344.1">
    <property type="nucleotide sequence ID" value="NZ_JABZEC010000012.1"/>
</dbReference>
<evidence type="ECO:0000313" key="2">
    <source>
        <dbReference type="Proteomes" id="UP000563523"/>
    </source>
</evidence>
<comment type="caution">
    <text evidence="1">The sequence shown here is derived from an EMBL/GenBank/DDBJ whole genome shotgun (WGS) entry which is preliminary data.</text>
</comment>
<name>A0A850REP6_9LACO</name>
<protein>
    <submittedName>
        <fullName evidence="1">Uncharacterized protein</fullName>
    </submittedName>
</protein>
<dbReference type="Proteomes" id="UP000563523">
    <property type="component" value="Unassembled WGS sequence"/>
</dbReference>